<dbReference type="EMBL" id="JAIWYP010000006">
    <property type="protein sequence ID" value="KAH3804855.1"/>
    <property type="molecule type" value="Genomic_DNA"/>
</dbReference>
<sequence>MGSSCMDVMILMVAGEESDTGPPRRDHSSTNGYQNPYHRPLGSNSDVLVFRRYIPVRKALLRDSGNCPRTHCFNIHRGHKTID</sequence>
<keyword evidence="3" id="KW-1185">Reference proteome</keyword>
<accession>A0A9D4FXX1</accession>
<comment type="caution">
    <text evidence="2">The sequence shown here is derived from an EMBL/GenBank/DDBJ whole genome shotgun (WGS) entry which is preliminary data.</text>
</comment>
<evidence type="ECO:0000313" key="3">
    <source>
        <dbReference type="Proteomes" id="UP000828390"/>
    </source>
</evidence>
<proteinExistence type="predicted"/>
<reference evidence="2" key="2">
    <citation type="submission" date="2020-11" db="EMBL/GenBank/DDBJ databases">
        <authorList>
            <person name="McCartney M.A."/>
            <person name="Auch B."/>
            <person name="Kono T."/>
            <person name="Mallez S."/>
            <person name="Becker A."/>
            <person name="Gohl D.M."/>
            <person name="Silverstein K.A.T."/>
            <person name="Koren S."/>
            <person name="Bechman K.B."/>
            <person name="Herman A."/>
            <person name="Abrahante J.E."/>
            <person name="Garbe J."/>
        </authorList>
    </citation>
    <scope>NUCLEOTIDE SEQUENCE</scope>
    <source>
        <strain evidence="2">Duluth1</strain>
        <tissue evidence="2">Whole animal</tissue>
    </source>
</reference>
<dbReference type="Proteomes" id="UP000828390">
    <property type="component" value="Unassembled WGS sequence"/>
</dbReference>
<evidence type="ECO:0000313" key="2">
    <source>
        <dbReference type="EMBL" id="KAH3804855.1"/>
    </source>
</evidence>
<organism evidence="2 3">
    <name type="scientific">Dreissena polymorpha</name>
    <name type="common">Zebra mussel</name>
    <name type="synonym">Mytilus polymorpha</name>
    <dbReference type="NCBI Taxonomy" id="45954"/>
    <lineage>
        <taxon>Eukaryota</taxon>
        <taxon>Metazoa</taxon>
        <taxon>Spiralia</taxon>
        <taxon>Lophotrochozoa</taxon>
        <taxon>Mollusca</taxon>
        <taxon>Bivalvia</taxon>
        <taxon>Autobranchia</taxon>
        <taxon>Heteroconchia</taxon>
        <taxon>Euheterodonta</taxon>
        <taxon>Imparidentia</taxon>
        <taxon>Neoheterodontei</taxon>
        <taxon>Myida</taxon>
        <taxon>Dreissenoidea</taxon>
        <taxon>Dreissenidae</taxon>
        <taxon>Dreissena</taxon>
    </lineage>
</organism>
<evidence type="ECO:0000256" key="1">
    <source>
        <dbReference type="SAM" id="MobiDB-lite"/>
    </source>
</evidence>
<protein>
    <submittedName>
        <fullName evidence="2">Uncharacterized protein</fullName>
    </submittedName>
</protein>
<reference evidence="2" key="1">
    <citation type="journal article" date="2019" name="bioRxiv">
        <title>The Genome of the Zebra Mussel, Dreissena polymorpha: A Resource for Invasive Species Research.</title>
        <authorList>
            <person name="McCartney M.A."/>
            <person name="Auch B."/>
            <person name="Kono T."/>
            <person name="Mallez S."/>
            <person name="Zhang Y."/>
            <person name="Obille A."/>
            <person name="Becker A."/>
            <person name="Abrahante J.E."/>
            <person name="Garbe J."/>
            <person name="Badalamenti J.P."/>
            <person name="Herman A."/>
            <person name="Mangelson H."/>
            <person name="Liachko I."/>
            <person name="Sullivan S."/>
            <person name="Sone E.D."/>
            <person name="Koren S."/>
            <person name="Silverstein K.A.T."/>
            <person name="Beckman K.B."/>
            <person name="Gohl D.M."/>
        </authorList>
    </citation>
    <scope>NUCLEOTIDE SEQUENCE</scope>
    <source>
        <strain evidence="2">Duluth1</strain>
        <tissue evidence="2">Whole animal</tissue>
    </source>
</reference>
<feature type="region of interest" description="Disordered" evidence="1">
    <location>
        <begin position="15"/>
        <end position="43"/>
    </location>
</feature>
<gene>
    <name evidence="2" type="ORF">DPMN_133147</name>
</gene>
<dbReference type="AlphaFoldDB" id="A0A9D4FXX1"/>
<name>A0A9D4FXX1_DREPO</name>